<dbReference type="InterPro" id="IPR036291">
    <property type="entry name" value="NAD(P)-bd_dom_sf"/>
</dbReference>
<evidence type="ECO:0000313" key="2">
    <source>
        <dbReference type="EMBL" id="SDJ62188.1"/>
    </source>
</evidence>
<evidence type="ECO:0000313" key="3">
    <source>
        <dbReference type="Proteomes" id="UP000199580"/>
    </source>
</evidence>
<gene>
    <name evidence="2" type="ORF">SAMN04487935_1226</name>
</gene>
<dbReference type="InterPro" id="IPR001509">
    <property type="entry name" value="Epimerase_deHydtase"/>
</dbReference>
<evidence type="ECO:0000259" key="1">
    <source>
        <dbReference type="Pfam" id="PF01370"/>
    </source>
</evidence>
<reference evidence="2 3" key="1">
    <citation type="submission" date="2016-10" db="EMBL/GenBank/DDBJ databases">
        <authorList>
            <person name="de Groot N.N."/>
        </authorList>
    </citation>
    <scope>NUCLEOTIDE SEQUENCE [LARGE SCALE GENOMIC DNA]</scope>
    <source>
        <strain evidence="2 3">CGMCC 1.10076</strain>
    </source>
</reference>
<proteinExistence type="predicted"/>
<dbReference type="AlphaFoldDB" id="A0A1G8V7X6"/>
<keyword evidence="3" id="KW-1185">Reference proteome</keyword>
<dbReference type="Pfam" id="PF01370">
    <property type="entry name" value="Epimerase"/>
    <property type="match status" value="1"/>
</dbReference>
<dbReference type="Gene3D" id="3.40.50.720">
    <property type="entry name" value="NAD(P)-binding Rossmann-like Domain"/>
    <property type="match status" value="1"/>
</dbReference>
<dbReference type="Proteomes" id="UP000199580">
    <property type="component" value="Unassembled WGS sequence"/>
</dbReference>
<dbReference type="InterPro" id="IPR050177">
    <property type="entry name" value="Lipid_A_modif_metabolic_enz"/>
</dbReference>
<dbReference type="STRING" id="1128970.SAMN04487935_1226"/>
<feature type="domain" description="NAD-dependent epimerase/dehydratase" evidence="1">
    <location>
        <begin position="3"/>
        <end position="221"/>
    </location>
</feature>
<name>A0A1G8V7X6_9FLAO</name>
<accession>A0A1G8V7X6</accession>
<sequence>MKIAITGATGFIGRLLVEKHLALGDDVHILTRRPKSGLGFGEKVNFHFGDLSDVEALRSLVENTDVLYHCAAEIREESLMKAVNVTGTENLIKQASGNVKHWVQLSSVGVYGPIFSGTVTENQPYNPVNEYEITKLESDLRVIDASNSGAFTYTIVRPSNVIGSSMRNASLFALMHSIEKGIYFYIGQKGASANYVAVENVIEALYLSGMHPKAKNHIFNISDWYTLEAFIGNIAEKLQKPTPKLRFPKALMLFAAKILSIVPNNPLTVSRVKALSGRAVYPNTKIERELGYHTVVTVDQAIQNLTAFYKNKQHV</sequence>
<dbReference type="PANTHER" id="PTHR43245">
    <property type="entry name" value="BIFUNCTIONAL POLYMYXIN RESISTANCE PROTEIN ARNA"/>
    <property type="match status" value="1"/>
</dbReference>
<dbReference type="SUPFAM" id="SSF51735">
    <property type="entry name" value="NAD(P)-binding Rossmann-fold domains"/>
    <property type="match status" value="1"/>
</dbReference>
<dbReference type="EMBL" id="FNEZ01000002">
    <property type="protein sequence ID" value="SDJ62188.1"/>
    <property type="molecule type" value="Genomic_DNA"/>
</dbReference>
<organism evidence="2 3">
    <name type="scientific">Flavobacterium noncentrifugens</name>
    <dbReference type="NCBI Taxonomy" id="1128970"/>
    <lineage>
        <taxon>Bacteria</taxon>
        <taxon>Pseudomonadati</taxon>
        <taxon>Bacteroidota</taxon>
        <taxon>Flavobacteriia</taxon>
        <taxon>Flavobacteriales</taxon>
        <taxon>Flavobacteriaceae</taxon>
        <taxon>Flavobacterium</taxon>
    </lineage>
</organism>
<dbReference type="RefSeq" id="WP_170227536.1">
    <property type="nucleotide sequence ID" value="NZ_BKAI01000003.1"/>
</dbReference>
<protein>
    <submittedName>
        <fullName evidence="2">Nucleoside-diphosphate-sugar epimerase</fullName>
    </submittedName>
</protein>